<keyword evidence="2" id="KW-1185">Reference proteome</keyword>
<proteinExistence type="predicted"/>
<reference evidence="1 2" key="1">
    <citation type="submission" date="2020-08" db="EMBL/GenBank/DDBJ databases">
        <title>A Genomic Blueprint of the Chicken Gut Microbiome.</title>
        <authorList>
            <person name="Gilroy R."/>
            <person name="Ravi A."/>
            <person name="Getino M."/>
            <person name="Pursley I."/>
            <person name="Horton D.L."/>
            <person name="Alikhan N.-F."/>
            <person name="Baker D."/>
            <person name="Gharbi K."/>
            <person name="Hall N."/>
            <person name="Watson M."/>
            <person name="Adriaenssens E.M."/>
            <person name="Foster-Nyarko E."/>
            <person name="Jarju S."/>
            <person name="Secka A."/>
            <person name="Antonio M."/>
            <person name="Oren A."/>
            <person name="Chaudhuri R."/>
            <person name="La Ragione R.M."/>
            <person name="Hildebrand F."/>
            <person name="Pallen M.J."/>
        </authorList>
    </citation>
    <scope>NUCLEOTIDE SEQUENCE [LARGE SCALE GENOMIC DNA]</scope>
    <source>
        <strain evidence="1 2">Re57</strain>
    </source>
</reference>
<evidence type="ECO:0000313" key="1">
    <source>
        <dbReference type="EMBL" id="MBD8019240.1"/>
    </source>
</evidence>
<comment type="caution">
    <text evidence="1">The sequence shown here is derived from an EMBL/GenBank/DDBJ whole genome shotgun (WGS) entry which is preliminary data.</text>
</comment>
<name>A0ABR8WQ90_9MICO</name>
<dbReference type="Proteomes" id="UP000651517">
    <property type="component" value="Unassembled WGS sequence"/>
</dbReference>
<evidence type="ECO:0008006" key="3">
    <source>
        <dbReference type="Google" id="ProtNLM"/>
    </source>
</evidence>
<accession>A0ABR8WQ90</accession>
<dbReference type="EMBL" id="JACSPY010000001">
    <property type="protein sequence ID" value="MBD8019240.1"/>
    <property type="molecule type" value="Genomic_DNA"/>
</dbReference>
<sequence>MRDPFLTWVVLRHASVAVRRKDGADGTVEQYSVYANLQIQTIQCDADDCAKSFWSRACAHIQECMLEPRITAE</sequence>
<protein>
    <recommendedName>
        <fullName evidence="3">SWIM-type domain-containing protein</fullName>
    </recommendedName>
</protein>
<evidence type="ECO:0000313" key="2">
    <source>
        <dbReference type="Proteomes" id="UP000651517"/>
    </source>
</evidence>
<organism evidence="1 2">
    <name type="scientific">Brevibacterium gallinarum</name>
    <dbReference type="NCBI Taxonomy" id="2762220"/>
    <lineage>
        <taxon>Bacteria</taxon>
        <taxon>Bacillati</taxon>
        <taxon>Actinomycetota</taxon>
        <taxon>Actinomycetes</taxon>
        <taxon>Micrococcales</taxon>
        <taxon>Brevibacteriaceae</taxon>
        <taxon>Brevibacterium</taxon>
    </lineage>
</organism>
<gene>
    <name evidence="1" type="ORF">H9634_00370</name>
</gene>
<dbReference type="RefSeq" id="WP_191724888.1">
    <property type="nucleotide sequence ID" value="NZ_JACSPY010000001.1"/>
</dbReference>